<accession>U6GU79</accession>
<feature type="compositionally biased region" description="Acidic residues" evidence="1">
    <location>
        <begin position="237"/>
        <end position="254"/>
    </location>
</feature>
<feature type="region of interest" description="Disordered" evidence="1">
    <location>
        <begin position="112"/>
        <end position="137"/>
    </location>
</feature>
<dbReference type="GeneID" id="25272509"/>
<reference evidence="2" key="2">
    <citation type="submission" date="2013-10" db="EMBL/GenBank/DDBJ databases">
        <authorList>
            <person name="Aslett M."/>
        </authorList>
    </citation>
    <scope>NUCLEOTIDE SEQUENCE</scope>
    <source>
        <strain evidence="2">Houghton</strain>
    </source>
</reference>
<name>U6GU79_EIMAC</name>
<evidence type="ECO:0000256" key="1">
    <source>
        <dbReference type="SAM" id="MobiDB-lite"/>
    </source>
</evidence>
<sequence>MSSFLSMRPGRCSRESEGALDSADSPVVRWEMLPAHIWNTNRMFSSNAERPFQIEPLAGIPAQVAMPSHLALSPRDNVDAAVAAAAQAAVTTAAGVEALLNRGNQGMIPHSLEDWPNSEVSSPAQGGNGGDSRRRNVYDGTEAGYERFESEMSSVSPFQEGGEWVLQDVSPRSTSCDDTAPERHNLEATHDSTTGEEPELFFEADVTDLGVEQELYSSDNSESDDYSDSDGSSGVESESDAEGDRVEEEEEENEIQEKGAEEKDKDVLEKEEAHEQKPVAAVGDMWHCVCPVHGLDGLAAGGETLDFEGSDADGWTDVGGIGIGGSTSLEAAPCSCLEAAALPKGPRQQKKEQLLKAAETEERTVASGAVLSDGEGVLTVETGQNLSDDATLEPQLGINSICSSNTGYGAREYSVCVTPEASEGSLSPQARADEPVAGRLQSLIASLEAQQWRGLLRANPDLVTKVQKERTDGGSAN</sequence>
<evidence type="ECO:0000313" key="3">
    <source>
        <dbReference type="Proteomes" id="UP000018050"/>
    </source>
</evidence>
<dbReference type="Proteomes" id="UP000018050">
    <property type="component" value="Unassembled WGS sequence"/>
</dbReference>
<protein>
    <submittedName>
        <fullName evidence="2">Uncharacterized protein</fullName>
    </submittedName>
</protein>
<feature type="region of interest" description="Disordered" evidence="1">
    <location>
        <begin position="164"/>
        <end position="183"/>
    </location>
</feature>
<feature type="compositionally biased region" description="Basic and acidic residues" evidence="1">
    <location>
        <begin position="255"/>
        <end position="276"/>
    </location>
</feature>
<keyword evidence="3" id="KW-1185">Reference proteome</keyword>
<reference evidence="2" key="1">
    <citation type="submission" date="2013-10" db="EMBL/GenBank/DDBJ databases">
        <title>Genomic analysis of the causative agents of coccidiosis in chickens.</title>
        <authorList>
            <person name="Reid A.J."/>
            <person name="Blake D."/>
            <person name="Billington K."/>
            <person name="Browne H."/>
            <person name="Dunn M."/>
            <person name="Hung S."/>
            <person name="Kawahara F."/>
            <person name="Miranda-Saavedra D."/>
            <person name="Mourier T."/>
            <person name="Nagra H."/>
            <person name="Otto T.D."/>
            <person name="Rawlings N."/>
            <person name="Sanchez A."/>
            <person name="Sanders M."/>
            <person name="Subramaniam C."/>
            <person name="Tay Y."/>
            <person name="Dear P."/>
            <person name="Doerig C."/>
            <person name="Gruber A."/>
            <person name="Parkinson J."/>
            <person name="Shirley M."/>
            <person name="Wan K.L."/>
            <person name="Berriman M."/>
            <person name="Tomley F."/>
            <person name="Pain A."/>
        </authorList>
    </citation>
    <scope>NUCLEOTIDE SEQUENCE</scope>
    <source>
        <strain evidence="2">Houghton</strain>
    </source>
</reference>
<dbReference type="RefSeq" id="XP_013247112.1">
    <property type="nucleotide sequence ID" value="XM_013391658.1"/>
</dbReference>
<proteinExistence type="predicted"/>
<feature type="region of interest" description="Disordered" evidence="1">
    <location>
        <begin position="215"/>
        <end position="276"/>
    </location>
</feature>
<dbReference type="OMA" id="VRWEMLP"/>
<dbReference type="EMBL" id="HG673497">
    <property type="protein sequence ID" value="CDI83821.1"/>
    <property type="molecule type" value="Genomic_DNA"/>
</dbReference>
<feature type="region of interest" description="Disordered" evidence="1">
    <location>
        <begin position="1"/>
        <end position="21"/>
    </location>
</feature>
<gene>
    <name evidence="2" type="ORF">EAH_00044390</name>
</gene>
<dbReference type="AlphaFoldDB" id="U6GU79"/>
<dbReference type="VEuPathDB" id="ToxoDB:EAH_00044390"/>
<dbReference type="OrthoDB" id="348321at2759"/>
<organism evidence="2 3">
    <name type="scientific">Eimeria acervulina</name>
    <name type="common">Coccidian parasite</name>
    <dbReference type="NCBI Taxonomy" id="5801"/>
    <lineage>
        <taxon>Eukaryota</taxon>
        <taxon>Sar</taxon>
        <taxon>Alveolata</taxon>
        <taxon>Apicomplexa</taxon>
        <taxon>Conoidasida</taxon>
        <taxon>Coccidia</taxon>
        <taxon>Eucoccidiorida</taxon>
        <taxon>Eimeriorina</taxon>
        <taxon>Eimeriidae</taxon>
        <taxon>Eimeria</taxon>
    </lineage>
</organism>
<evidence type="ECO:0000313" key="2">
    <source>
        <dbReference type="EMBL" id="CDI83821.1"/>
    </source>
</evidence>